<organism evidence="2 3">
    <name type="scientific">Phaseolus angularis</name>
    <name type="common">Azuki bean</name>
    <name type="synonym">Vigna angularis</name>
    <dbReference type="NCBI Taxonomy" id="3914"/>
    <lineage>
        <taxon>Eukaryota</taxon>
        <taxon>Viridiplantae</taxon>
        <taxon>Streptophyta</taxon>
        <taxon>Embryophyta</taxon>
        <taxon>Tracheophyta</taxon>
        <taxon>Spermatophyta</taxon>
        <taxon>Magnoliopsida</taxon>
        <taxon>eudicotyledons</taxon>
        <taxon>Gunneridae</taxon>
        <taxon>Pentapetalae</taxon>
        <taxon>rosids</taxon>
        <taxon>fabids</taxon>
        <taxon>Fabales</taxon>
        <taxon>Fabaceae</taxon>
        <taxon>Papilionoideae</taxon>
        <taxon>50 kb inversion clade</taxon>
        <taxon>NPAAA clade</taxon>
        <taxon>indigoferoid/millettioid clade</taxon>
        <taxon>Phaseoleae</taxon>
        <taxon>Vigna</taxon>
    </lineage>
</organism>
<accession>A0A8T0KDX0</accession>
<evidence type="ECO:0000256" key="1">
    <source>
        <dbReference type="SAM" id="Phobius"/>
    </source>
</evidence>
<dbReference type="AlphaFoldDB" id="A0A8T0KDX0"/>
<keyword evidence="1" id="KW-0472">Membrane</keyword>
<comment type="caution">
    <text evidence="2">The sequence shown here is derived from an EMBL/GenBank/DDBJ whole genome shotgun (WGS) entry which is preliminary data.</text>
</comment>
<dbReference type="Proteomes" id="UP000743370">
    <property type="component" value="Unassembled WGS sequence"/>
</dbReference>
<evidence type="ECO:0000313" key="3">
    <source>
        <dbReference type="Proteomes" id="UP000743370"/>
    </source>
</evidence>
<protein>
    <submittedName>
        <fullName evidence="2">Uncharacterized protein</fullName>
    </submittedName>
</protein>
<keyword evidence="1" id="KW-1133">Transmembrane helix</keyword>
<feature type="transmembrane region" description="Helical" evidence="1">
    <location>
        <begin position="53"/>
        <end position="76"/>
    </location>
</feature>
<proteinExistence type="predicted"/>
<gene>
    <name evidence="2" type="ORF">HKW66_Vig0140630</name>
</gene>
<keyword evidence="1" id="KW-0812">Transmembrane</keyword>
<evidence type="ECO:0000313" key="2">
    <source>
        <dbReference type="EMBL" id="KAG2397701.1"/>
    </source>
</evidence>
<dbReference type="EMBL" id="JABFOF010000005">
    <property type="protein sequence ID" value="KAG2397701.1"/>
    <property type="molecule type" value="Genomic_DNA"/>
</dbReference>
<name>A0A8T0KDX0_PHAAN</name>
<reference evidence="2 3" key="1">
    <citation type="submission" date="2020-05" db="EMBL/GenBank/DDBJ databases">
        <title>Vigna angularis (adzuki bean) Var. LongXiaoDou No. 4 denovo assembly.</title>
        <authorList>
            <person name="Xiang H."/>
        </authorList>
    </citation>
    <scope>NUCLEOTIDE SEQUENCE [LARGE SCALE GENOMIC DNA]</scope>
    <source>
        <tissue evidence="2">Leaf</tissue>
    </source>
</reference>
<sequence>MRAGCRREAVGLEEENRALMEMQIQPMSLRLEQRVLAEIEHIGGVQGSAIKRVAFVFSFFALGAAVCLPLEATPYLELLRTWSY</sequence>